<evidence type="ECO:0000256" key="4">
    <source>
        <dbReference type="ARBA" id="ARBA00023049"/>
    </source>
</evidence>
<keyword evidence="1" id="KW-0645">Protease</keyword>
<organism evidence="6 7">
    <name type="scientific">Karstenula rhodostoma CBS 690.94</name>
    <dbReference type="NCBI Taxonomy" id="1392251"/>
    <lineage>
        <taxon>Eukaryota</taxon>
        <taxon>Fungi</taxon>
        <taxon>Dikarya</taxon>
        <taxon>Ascomycota</taxon>
        <taxon>Pezizomycotina</taxon>
        <taxon>Dothideomycetes</taxon>
        <taxon>Pleosporomycetidae</taxon>
        <taxon>Pleosporales</taxon>
        <taxon>Massarineae</taxon>
        <taxon>Didymosphaeriaceae</taxon>
        <taxon>Karstenula</taxon>
    </lineage>
</organism>
<dbReference type="GO" id="GO:0004222">
    <property type="term" value="F:metalloendopeptidase activity"/>
    <property type="evidence" value="ECO:0007669"/>
    <property type="project" value="InterPro"/>
</dbReference>
<feature type="domain" description="Peptidase M4 C-terminal" evidence="5">
    <location>
        <begin position="35"/>
        <end position="200"/>
    </location>
</feature>
<keyword evidence="7" id="KW-1185">Reference proteome</keyword>
<evidence type="ECO:0000313" key="6">
    <source>
        <dbReference type="EMBL" id="KAF2446678.1"/>
    </source>
</evidence>
<dbReference type="InterPro" id="IPR027268">
    <property type="entry name" value="Peptidase_M4/M1_CTD_sf"/>
</dbReference>
<protein>
    <submittedName>
        <fullName evidence="6">Zincin</fullName>
    </submittedName>
</protein>
<dbReference type="OrthoDB" id="5332336at2759"/>
<comment type="caution">
    <text evidence="6">The sequence shown here is derived from an EMBL/GenBank/DDBJ whole genome shotgun (WGS) entry which is preliminary data.</text>
</comment>
<dbReference type="PANTHER" id="PTHR43579">
    <property type="match status" value="1"/>
</dbReference>
<keyword evidence="3" id="KW-0862">Zinc</keyword>
<sequence length="203" mass="22443">MDKHLIYLHYSVAHELAHGLLLEHLGFRTGAGSADEPTALWEHMADVVAIMYKHWAARNSTSASDWVVADKIFKATHVSAACRGSRDMKNPGTAWAYIHPTKGLISDKAAAHISQLAGSEPLTYYNMSTIPSRAFAEAVDLSGQPSYGLMGEIWWRTIMGLQKDKDSSINFKGFAKKTMETAQEYKTDNTIKQAWAKVGISIL</sequence>
<evidence type="ECO:0000256" key="1">
    <source>
        <dbReference type="ARBA" id="ARBA00022670"/>
    </source>
</evidence>
<reference evidence="6" key="1">
    <citation type="journal article" date="2020" name="Stud. Mycol.">
        <title>101 Dothideomycetes genomes: a test case for predicting lifestyles and emergence of pathogens.</title>
        <authorList>
            <person name="Haridas S."/>
            <person name="Albert R."/>
            <person name="Binder M."/>
            <person name="Bloem J."/>
            <person name="Labutti K."/>
            <person name="Salamov A."/>
            <person name="Andreopoulos B."/>
            <person name="Baker S."/>
            <person name="Barry K."/>
            <person name="Bills G."/>
            <person name="Bluhm B."/>
            <person name="Cannon C."/>
            <person name="Castanera R."/>
            <person name="Culley D."/>
            <person name="Daum C."/>
            <person name="Ezra D."/>
            <person name="Gonzalez J."/>
            <person name="Henrissat B."/>
            <person name="Kuo A."/>
            <person name="Liang C."/>
            <person name="Lipzen A."/>
            <person name="Lutzoni F."/>
            <person name="Magnuson J."/>
            <person name="Mondo S."/>
            <person name="Nolan M."/>
            <person name="Ohm R."/>
            <person name="Pangilinan J."/>
            <person name="Park H.-J."/>
            <person name="Ramirez L."/>
            <person name="Alfaro M."/>
            <person name="Sun H."/>
            <person name="Tritt A."/>
            <person name="Yoshinaga Y."/>
            <person name="Zwiers L.-H."/>
            <person name="Turgeon B."/>
            <person name="Goodwin S."/>
            <person name="Spatafora J."/>
            <person name="Crous P."/>
            <person name="Grigoriev I."/>
        </authorList>
    </citation>
    <scope>NUCLEOTIDE SEQUENCE</scope>
    <source>
        <strain evidence="6">CBS 690.94</strain>
    </source>
</reference>
<evidence type="ECO:0000313" key="7">
    <source>
        <dbReference type="Proteomes" id="UP000799764"/>
    </source>
</evidence>
<accession>A0A9P4UEQ3</accession>
<keyword evidence="2" id="KW-0378">Hydrolase</keyword>
<dbReference type="EMBL" id="MU001497">
    <property type="protein sequence ID" value="KAF2446678.1"/>
    <property type="molecule type" value="Genomic_DNA"/>
</dbReference>
<evidence type="ECO:0000256" key="2">
    <source>
        <dbReference type="ARBA" id="ARBA00022801"/>
    </source>
</evidence>
<proteinExistence type="predicted"/>
<dbReference type="InterPro" id="IPR052759">
    <property type="entry name" value="Metalloprotease_M4"/>
</dbReference>
<dbReference type="Gene3D" id="1.10.390.10">
    <property type="entry name" value="Neutral Protease Domain 2"/>
    <property type="match status" value="1"/>
</dbReference>
<dbReference type="PANTHER" id="PTHR43579:SF1">
    <property type="entry name" value="NEUTRAL METALLOPROTEINASE"/>
    <property type="match status" value="1"/>
</dbReference>
<dbReference type="GO" id="GO:0006508">
    <property type="term" value="P:proteolysis"/>
    <property type="evidence" value="ECO:0007669"/>
    <property type="project" value="UniProtKB-KW"/>
</dbReference>
<evidence type="ECO:0000259" key="5">
    <source>
        <dbReference type="Pfam" id="PF02868"/>
    </source>
</evidence>
<name>A0A9P4UEQ3_9PLEO</name>
<gene>
    <name evidence="6" type="ORF">P171DRAFT_482765</name>
</gene>
<dbReference type="Proteomes" id="UP000799764">
    <property type="component" value="Unassembled WGS sequence"/>
</dbReference>
<keyword evidence="4" id="KW-0482">Metalloprotease</keyword>
<dbReference type="Pfam" id="PF02868">
    <property type="entry name" value="Peptidase_M4_C"/>
    <property type="match status" value="1"/>
</dbReference>
<dbReference type="InterPro" id="IPR001570">
    <property type="entry name" value="Peptidase_M4_C_domain"/>
</dbReference>
<dbReference type="SUPFAM" id="SSF55486">
    <property type="entry name" value="Metalloproteases ('zincins'), catalytic domain"/>
    <property type="match status" value="1"/>
</dbReference>
<dbReference type="AlphaFoldDB" id="A0A9P4UEQ3"/>
<evidence type="ECO:0000256" key="3">
    <source>
        <dbReference type="ARBA" id="ARBA00022833"/>
    </source>
</evidence>